<reference evidence="1" key="1">
    <citation type="submission" date="2022-11" db="EMBL/GenBank/DDBJ databases">
        <title>Centuries of genome instability and evolution in soft-shell clam transmissible cancer (bioRxiv).</title>
        <authorList>
            <person name="Hart S.F.M."/>
            <person name="Yonemitsu M.A."/>
            <person name="Giersch R.M."/>
            <person name="Beal B.F."/>
            <person name="Arriagada G."/>
            <person name="Davis B.W."/>
            <person name="Ostrander E.A."/>
            <person name="Goff S.P."/>
            <person name="Metzger M.J."/>
        </authorList>
    </citation>
    <scope>NUCLEOTIDE SEQUENCE</scope>
    <source>
        <strain evidence="1">MELC-2E11</strain>
        <tissue evidence="1">Siphon/mantle</tissue>
    </source>
</reference>
<dbReference type="EMBL" id="CP111016">
    <property type="protein sequence ID" value="WAR04178.1"/>
    <property type="molecule type" value="Genomic_DNA"/>
</dbReference>
<gene>
    <name evidence="1" type="ORF">MAR_019547</name>
</gene>
<organism evidence="1 2">
    <name type="scientific">Mya arenaria</name>
    <name type="common">Soft-shell clam</name>
    <dbReference type="NCBI Taxonomy" id="6604"/>
    <lineage>
        <taxon>Eukaryota</taxon>
        <taxon>Metazoa</taxon>
        <taxon>Spiralia</taxon>
        <taxon>Lophotrochozoa</taxon>
        <taxon>Mollusca</taxon>
        <taxon>Bivalvia</taxon>
        <taxon>Autobranchia</taxon>
        <taxon>Heteroconchia</taxon>
        <taxon>Euheterodonta</taxon>
        <taxon>Imparidentia</taxon>
        <taxon>Neoheterodontei</taxon>
        <taxon>Myida</taxon>
        <taxon>Myoidea</taxon>
        <taxon>Myidae</taxon>
        <taxon>Mya</taxon>
    </lineage>
</organism>
<dbReference type="Proteomes" id="UP001164746">
    <property type="component" value="Chromosome 5"/>
</dbReference>
<sequence length="146" mass="15868">MSAGLDCIECSWNRENGTVEDGCLAAPYRAPSQPCNTSTDSGQKHFCQTHAKFEVKSGVMSLTSLDRLCDVKHSRCDNECSDKSIDCWSCCLDYNNCNSFPVSVNIVFTSVSSARRPEAIMTLALSATVLSALSTILRLTNDVDAI</sequence>
<name>A0ABY7E5V8_MYAAR</name>
<accession>A0ABY7E5V8</accession>
<keyword evidence="2" id="KW-1185">Reference proteome</keyword>
<evidence type="ECO:0000313" key="1">
    <source>
        <dbReference type="EMBL" id="WAR04178.1"/>
    </source>
</evidence>
<evidence type="ECO:0000313" key="2">
    <source>
        <dbReference type="Proteomes" id="UP001164746"/>
    </source>
</evidence>
<protein>
    <submittedName>
        <fullName evidence="1">Uncharacterized protein</fullName>
    </submittedName>
</protein>
<proteinExistence type="predicted"/>